<evidence type="ECO:0000313" key="1">
    <source>
        <dbReference type="EMBL" id="KKN96731.1"/>
    </source>
</evidence>
<dbReference type="AlphaFoldDB" id="A0A0F9XCK9"/>
<gene>
    <name evidence="1" type="ORF">LCGC14_0163750</name>
</gene>
<sequence length="120" mass="13865">MLTEADPLKDWEREVVDEARAAGIDLTAELVEEDPRQILTYELHQDPEKIAALRQAKDIPPIWIACGKLLDGHHRLIARMMSGARSIMAYEVPCDTYEWLQDREFADLEVVEFIEKLRAM</sequence>
<proteinExistence type="predicted"/>
<organism evidence="1">
    <name type="scientific">marine sediment metagenome</name>
    <dbReference type="NCBI Taxonomy" id="412755"/>
    <lineage>
        <taxon>unclassified sequences</taxon>
        <taxon>metagenomes</taxon>
        <taxon>ecological metagenomes</taxon>
    </lineage>
</organism>
<protein>
    <recommendedName>
        <fullName evidence="2">ParB/Sulfiredoxin domain-containing protein</fullName>
    </recommendedName>
</protein>
<evidence type="ECO:0008006" key="2">
    <source>
        <dbReference type="Google" id="ProtNLM"/>
    </source>
</evidence>
<dbReference type="EMBL" id="LAZR01000062">
    <property type="protein sequence ID" value="KKN96731.1"/>
    <property type="molecule type" value="Genomic_DNA"/>
</dbReference>
<comment type="caution">
    <text evidence="1">The sequence shown here is derived from an EMBL/GenBank/DDBJ whole genome shotgun (WGS) entry which is preliminary data.</text>
</comment>
<name>A0A0F9XCK9_9ZZZZ</name>
<accession>A0A0F9XCK9</accession>
<reference evidence="1" key="1">
    <citation type="journal article" date="2015" name="Nature">
        <title>Complex archaea that bridge the gap between prokaryotes and eukaryotes.</title>
        <authorList>
            <person name="Spang A."/>
            <person name="Saw J.H."/>
            <person name="Jorgensen S.L."/>
            <person name="Zaremba-Niedzwiedzka K."/>
            <person name="Martijn J."/>
            <person name="Lind A.E."/>
            <person name="van Eijk R."/>
            <person name="Schleper C."/>
            <person name="Guy L."/>
            <person name="Ettema T.J."/>
        </authorList>
    </citation>
    <scope>NUCLEOTIDE SEQUENCE</scope>
</reference>